<keyword evidence="5" id="KW-0808">Transferase</keyword>
<evidence type="ECO:0000313" key="10">
    <source>
        <dbReference type="EMBL" id="RKO92904.1"/>
    </source>
</evidence>
<gene>
    <name evidence="10" type="ORF">BDK51DRAFT_16291</name>
</gene>
<accession>A0A4P9WJA0</accession>
<dbReference type="EC" id="2.4.1.16" evidence="2"/>
<evidence type="ECO:0000256" key="6">
    <source>
        <dbReference type="ARBA" id="ARBA00022692"/>
    </source>
</evidence>
<dbReference type="GO" id="GO:0030428">
    <property type="term" value="C:cell septum"/>
    <property type="evidence" value="ECO:0007669"/>
    <property type="project" value="TreeGrafter"/>
</dbReference>
<evidence type="ECO:0000256" key="7">
    <source>
        <dbReference type="ARBA" id="ARBA00022989"/>
    </source>
</evidence>
<keyword evidence="6" id="KW-0812">Transmembrane</keyword>
<keyword evidence="7" id="KW-1133">Transmembrane helix</keyword>
<keyword evidence="3" id="KW-1003">Cell membrane</keyword>
<dbReference type="Pfam" id="PF03142">
    <property type="entry name" value="Chitin_synth_2"/>
    <property type="match status" value="1"/>
</dbReference>
<evidence type="ECO:0000256" key="9">
    <source>
        <dbReference type="ARBA" id="ARBA00023180"/>
    </source>
</evidence>
<name>A0A4P9WJA0_9FUNG</name>
<dbReference type="InterPro" id="IPR029044">
    <property type="entry name" value="Nucleotide-diphossugar_trans"/>
</dbReference>
<dbReference type="Proteomes" id="UP000269721">
    <property type="component" value="Unassembled WGS sequence"/>
</dbReference>
<reference evidence="11" key="1">
    <citation type="journal article" date="2018" name="Nat. Microbiol.">
        <title>Leveraging single-cell genomics to expand the fungal tree of life.</title>
        <authorList>
            <person name="Ahrendt S.R."/>
            <person name="Quandt C.A."/>
            <person name="Ciobanu D."/>
            <person name="Clum A."/>
            <person name="Salamov A."/>
            <person name="Andreopoulos B."/>
            <person name="Cheng J.F."/>
            <person name="Woyke T."/>
            <person name="Pelin A."/>
            <person name="Henrissat B."/>
            <person name="Reynolds N.K."/>
            <person name="Benny G.L."/>
            <person name="Smith M.E."/>
            <person name="James T.Y."/>
            <person name="Grigoriev I.V."/>
        </authorList>
    </citation>
    <scope>NUCLEOTIDE SEQUENCE [LARGE SCALE GENOMIC DNA]</scope>
</reference>
<dbReference type="GO" id="GO:0005886">
    <property type="term" value="C:plasma membrane"/>
    <property type="evidence" value="ECO:0007669"/>
    <property type="project" value="UniProtKB-SubCell"/>
</dbReference>
<keyword evidence="4" id="KW-0328">Glycosyltransferase</keyword>
<keyword evidence="9" id="KW-0325">Glycoprotein</keyword>
<dbReference type="PANTHER" id="PTHR22914">
    <property type="entry name" value="CHITIN SYNTHASE"/>
    <property type="match status" value="1"/>
</dbReference>
<dbReference type="CDD" id="cd04190">
    <property type="entry name" value="Chitin_synth_C"/>
    <property type="match status" value="1"/>
</dbReference>
<dbReference type="InterPro" id="IPR004835">
    <property type="entry name" value="Chitin_synth"/>
</dbReference>
<dbReference type="OrthoDB" id="370884at2759"/>
<dbReference type="AlphaFoldDB" id="A0A4P9WJA0"/>
<evidence type="ECO:0000256" key="3">
    <source>
        <dbReference type="ARBA" id="ARBA00022475"/>
    </source>
</evidence>
<evidence type="ECO:0000256" key="2">
    <source>
        <dbReference type="ARBA" id="ARBA00012543"/>
    </source>
</evidence>
<dbReference type="EMBL" id="KZ994448">
    <property type="protein sequence ID" value="RKO92904.1"/>
    <property type="molecule type" value="Genomic_DNA"/>
</dbReference>
<sequence>MIDPVLDDPTLMHTLVMVPCYSESQSSLRATLDSLARAYYPSTHKTLFVIADGIVQGAGNDKTTPDMLIDMMEVDERFREDDPKWDGEPAALSYVAIADGAKRKNYARVYAGWYRYSIKPGKGKGRDTDNDVPMILVVKVGNEEERASAAKPGNRGKRDSQVLLMQFLTKVMFDDRMSELEFDIFYKLWTITGMHPERYETVLMVDADTRIYPDSITHMVASFRRDTRIMGMCGETRIVNKWGSWVTMIQVFEYYISHHLSKAFESVFGVVTCLPGCFSMYRIKAPKGSNGFFVPILANPDVVEEYSENVVDTLHKKNLLLLGEDRYLTTLMLRAFPKRRTIFVPQAICKTVVPDTFAVLLSQRRRWINSTIHNLLELVLVKDLCGTFCFSMQ</sequence>
<dbReference type="GO" id="GO:0004100">
    <property type="term" value="F:chitin synthase activity"/>
    <property type="evidence" value="ECO:0007669"/>
    <property type="project" value="UniProtKB-EC"/>
</dbReference>
<dbReference type="GO" id="GO:0006031">
    <property type="term" value="P:chitin biosynthetic process"/>
    <property type="evidence" value="ECO:0007669"/>
    <property type="project" value="TreeGrafter"/>
</dbReference>
<evidence type="ECO:0000313" key="11">
    <source>
        <dbReference type="Proteomes" id="UP000269721"/>
    </source>
</evidence>
<proteinExistence type="predicted"/>
<evidence type="ECO:0000256" key="8">
    <source>
        <dbReference type="ARBA" id="ARBA00023136"/>
    </source>
</evidence>
<evidence type="ECO:0000256" key="1">
    <source>
        <dbReference type="ARBA" id="ARBA00004651"/>
    </source>
</evidence>
<evidence type="ECO:0000256" key="4">
    <source>
        <dbReference type="ARBA" id="ARBA00022676"/>
    </source>
</evidence>
<organism evidence="10 11">
    <name type="scientific">Blyttiomyces helicus</name>
    <dbReference type="NCBI Taxonomy" id="388810"/>
    <lineage>
        <taxon>Eukaryota</taxon>
        <taxon>Fungi</taxon>
        <taxon>Fungi incertae sedis</taxon>
        <taxon>Chytridiomycota</taxon>
        <taxon>Chytridiomycota incertae sedis</taxon>
        <taxon>Chytridiomycetes</taxon>
        <taxon>Chytridiomycetes incertae sedis</taxon>
        <taxon>Blyttiomyces</taxon>
    </lineage>
</organism>
<comment type="subcellular location">
    <subcellularLocation>
        <location evidence="1">Cell membrane</location>
        <topology evidence="1">Multi-pass membrane protein</topology>
    </subcellularLocation>
</comment>
<dbReference type="PANTHER" id="PTHR22914:SF16">
    <property type="entry name" value="CHITIN SYNTHASE 3"/>
    <property type="match status" value="1"/>
</dbReference>
<evidence type="ECO:0000256" key="5">
    <source>
        <dbReference type="ARBA" id="ARBA00022679"/>
    </source>
</evidence>
<keyword evidence="8" id="KW-0472">Membrane</keyword>
<feature type="non-terminal residue" evidence="10">
    <location>
        <position position="393"/>
    </location>
</feature>
<protein>
    <recommendedName>
        <fullName evidence="2">chitin synthase</fullName>
        <ecNumber evidence="2">2.4.1.16</ecNumber>
    </recommendedName>
</protein>
<dbReference type="SUPFAM" id="SSF53448">
    <property type="entry name" value="Nucleotide-diphospho-sugar transferases"/>
    <property type="match status" value="1"/>
</dbReference>
<keyword evidence="11" id="KW-1185">Reference proteome</keyword>